<evidence type="ECO:0000256" key="9">
    <source>
        <dbReference type="ARBA" id="ARBA00023228"/>
    </source>
</evidence>
<feature type="domain" description="P-type" evidence="15">
    <location>
        <begin position="81"/>
        <end position="127"/>
    </location>
</feature>
<dbReference type="PROSITE" id="PS51448">
    <property type="entry name" value="P_TREFOIL_2"/>
    <property type="match status" value="1"/>
</dbReference>
<evidence type="ECO:0000259" key="15">
    <source>
        <dbReference type="PROSITE" id="PS51448"/>
    </source>
</evidence>
<dbReference type="InterPro" id="IPR030458">
    <property type="entry name" value="Glyco_hydro_31_AS"/>
</dbReference>
<evidence type="ECO:0000256" key="4">
    <source>
        <dbReference type="ARBA" id="ARBA00022729"/>
    </source>
</evidence>
<dbReference type="Pfam" id="PF21365">
    <property type="entry name" value="Glyco_hydro_31_3rd"/>
    <property type="match status" value="1"/>
</dbReference>
<evidence type="ECO:0000313" key="16">
    <source>
        <dbReference type="Ensembl" id="ENSHBUP00000028592.1"/>
    </source>
</evidence>
<comment type="subcellular location">
    <subcellularLocation>
        <location evidence="1">Lysosome membrane</location>
    </subcellularLocation>
</comment>
<keyword evidence="9" id="KW-0458">Lysosome</keyword>
<evidence type="ECO:0000256" key="3">
    <source>
        <dbReference type="ARBA" id="ARBA00019338"/>
    </source>
</evidence>
<dbReference type="PROSITE" id="PS00707">
    <property type="entry name" value="GLYCOSYL_HYDROL_F31_2"/>
    <property type="match status" value="1"/>
</dbReference>
<dbReference type="Pfam" id="PF00088">
    <property type="entry name" value="Trefoil"/>
    <property type="match status" value="1"/>
</dbReference>
<dbReference type="InterPro" id="IPR030459">
    <property type="entry name" value="Glyco_hydro_31_CS"/>
</dbReference>
<dbReference type="GO" id="GO:0007040">
    <property type="term" value="P:lysosome organization"/>
    <property type="evidence" value="ECO:0007669"/>
    <property type="project" value="TreeGrafter"/>
</dbReference>
<dbReference type="InterPro" id="IPR000322">
    <property type="entry name" value="Glyco_hydro_31_TIM"/>
</dbReference>
<dbReference type="InterPro" id="IPR025887">
    <property type="entry name" value="Glyco_hydro_31_N_dom"/>
</dbReference>
<dbReference type="GeneTree" id="ENSGT00940000159355"/>
<name>A0A3Q3CR07_HAPBU</name>
<dbReference type="Proteomes" id="UP000264840">
    <property type="component" value="Unplaced"/>
</dbReference>
<dbReference type="SUPFAM" id="SSF51445">
    <property type="entry name" value="(Trans)glycosidases"/>
    <property type="match status" value="1"/>
</dbReference>
<comment type="function">
    <text evidence="12">Essential for the degradation of glycogen in lysosomes. Has highest activity on alpha-1,4-linked glycosidic linkages, but can also hydrolyze alpha-1,6-linked glucans.</text>
</comment>
<dbReference type="InterPro" id="IPR044913">
    <property type="entry name" value="P_trefoil_dom_sf"/>
</dbReference>
<dbReference type="GO" id="GO:0004558">
    <property type="term" value="F:alpha-1,4-glucosidase activity"/>
    <property type="evidence" value="ECO:0007669"/>
    <property type="project" value="TreeGrafter"/>
</dbReference>
<evidence type="ECO:0000256" key="2">
    <source>
        <dbReference type="ARBA" id="ARBA00007806"/>
    </source>
</evidence>
<dbReference type="Ensembl" id="ENSHBUT00000017894.1">
    <property type="protein sequence ID" value="ENSHBUP00000028592.1"/>
    <property type="gene ID" value="ENSHBUG00000012446.1"/>
</dbReference>
<dbReference type="SUPFAM" id="SSF51011">
    <property type="entry name" value="Glycosyl hydrolase domain"/>
    <property type="match status" value="1"/>
</dbReference>
<dbReference type="Gene3D" id="2.60.40.1760">
    <property type="entry name" value="glycosyl hydrolase (family 31)"/>
    <property type="match status" value="1"/>
</dbReference>
<evidence type="ECO:0000256" key="8">
    <source>
        <dbReference type="ARBA" id="ARBA00023180"/>
    </source>
</evidence>
<organism evidence="16 17">
    <name type="scientific">Haplochromis burtoni</name>
    <name type="common">Burton's mouthbrooder</name>
    <name type="synonym">Chromis burtoni</name>
    <dbReference type="NCBI Taxonomy" id="8153"/>
    <lineage>
        <taxon>Eukaryota</taxon>
        <taxon>Metazoa</taxon>
        <taxon>Chordata</taxon>
        <taxon>Craniata</taxon>
        <taxon>Vertebrata</taxon>
        <taxon>Euteleostomi</taxon>
        <taxon>Actinopterygii</taxon>
        <taxon>Neopterygii</taxon>
        <taxon>Teleostei</taxon>
        <taxon>Neoteleostei</taxon>
        <taxon>Acanthomorphata</taxon>
        <taxon>Ovalentaria</taxon>
        <taxon>Cichlomorphae</taxon>
        <taxon>Cichliformes</taxon>
        <taxon>Cichlidae</taxon>
        <taxon>African cichlids</taxon>
        <taxon>Pseudocrenilabrinae</taxon>
        <taxon>Haplochromini</taxon>
        <taxon>Haplochromis</taxon>
    </lineage>
</organism>
<dbReference type="Gene3D" id="2.60.40.1180">
    <property type="entry name" value="Golgi alpha-mannosidase II"/>
    <property type="match status" value="2"/>
</dbReference>
<dbReference type="GeneID" id="102309195"/>
<dbReference type="Gene3D" id="4.10.110.10">
    <property type="entry name" value="Spasmolytic Protein, domain 1"/>
    <property type="match status" value="1"/>
</dbReference>
<reference evidence="16" key="1">
    <citation type="submission" date="2025-08" db="UniProtKB">
        <authorList>
            <consortium name="Ensembl"/>
        </authorList>
    </citation>
    <scope>IDENTIFICATION</scope>
</reference>
<keyword evidence="10 14" id="KW-0326">Glycosidase</keyword>
<sequence>MGLLSHFTVAVLLFAFSLLACLFMNRFFTSEARRQIGSVRDEQHDITAHGRLVYNPAKPQNNSSRGIHPERSQKCNISRGSECAMAPESRFDCGRDKLLSQSECEDRGCCYAPLLDSAGPPWCFYPRVYPGYKMGPLIPTPRGQGATLTRASPSYLPKDISTLRLDDIQETADCFHLTLKDPSSQRYEVHLPGGVPQSKANTQSVLYTTEYQSDPFGFMVRRKSNGRVIMNTTVAPLLFADQYLQLSTTLASSFVSGLGEHYTSLLLDLNWTSLTLWNRDMAPHADANLYGSHPFYIVQEEDGLAHGVFLLNSNAIEVILQPTPALTWVSTGGILDLYIFLGPDPQSVIRQYLQIIGYPMMPSYWSLGFHLCRWGYTTTNTTRKVAQSMHDENFPMDVQWNDLDYANKRRVFTFDPWRFGDLPEMVEEFHKRGMKYILILDPGISSSSTPGTYPPFDDGLKRDVFIKNATGQILIGKVWPGPTAFPDFTNPDTRQWWEDCIRDFHSKVPVDGLWIDMNEPASFVQGSVEGCPDSDLENPPYTPSVVGGRLNSGTLCMSARQKMSFHYNLHNLYGLTEAYATHSALLKIQRKRPFVLSRSSFPGIGRFSGVWTGDVRSDWEQLRFSIPAVLQFSLFGVPLVGADICGFGGNTTEELCVRWMQLGAFYPFMRNHNDKPNAAQEPYVFGQRAQAAMRSALYLRYSLLPFLYTLFHHAHASAETVARPLFMEFPNDPNSRTIDKQFLWGSSLLISPVLEQGAVELAAYLPPATWYSLHNGQPFYSKGQFLLLPAPLDTINVHVREGHIIPQQEPALTTTASRNNPFFLTVALSAGGWARGDLFWDDGESVDTFEMQNYCYVIFSAEQSQVVSNPLKLNGALDSLVLGGLQVFGVPSPPRYILANGEKVRDFTYRADTMVLAVTSLALPMSEVFTVQWIL</sequence>
<dbReference type="OMA" id="YKGAVWP"/>
<dbReference type="GO" id="GO:0005980">
    <property type="term" value="P:glycogen catabolic process"/>
    <property type="evidence" value="ECO:0007669"/>
    <property type="project" value="TreeGrafter"/>
</dbReference>
<dbReference type="Gene3D" id="3.20.20.80">
    <property type="entry name" value="Glycosidases"/>
    <property type="match status" value="1"/>
</dbReference>
<dbReference type="GO" id="GO:0005765">
    <property type="term" value="C:lysosomal membrane"/>
    <property type="evidence" value="ECO:0007669"/>
    <property type="project" value="UniProtKB-SubCell"/>
</dbReference>
<evidence type="ECO:0000256" key="12">
    <source>
        <dbReference type="ARBA" id="ARBA00045686"/>
    </source>
</evidence>
<comment type="caution">
    <text evidence="13">Lacks conserved residue(s) required for the propagation of feature annotation.</text>
</comment>
<reference evidence="16" key="2">
    <citation type="submission" date="2025-09" db="UniProtKB">
        <authorList>
            <consortium name="Ensembl"/>
        </authorList>
    </citation>
    <scope>IDENTIFICATION</scope>
</reference>
<comment type="similarity">
    <text evidence="2 14">Belongs to the glycosyl hydrolase 31 family.</text>
</comment>
<evidence type="ECO:0000256" key="10">
    <source>
        <dbReference type="ARBA" id="ARBA00023295"/>
    </source>
</evidence>
<dbReference type="PANTHER" id="PTHR22762:SF92">
    <property type="entry name" value="LYSOSOMAL ALPHA-GLUCOSIDASE"/>
    <property type="match status" value="1"/>
</dbReference>
<proteinExistence type="inferred from homology"/>
<evidence type="ECO:0000313" key="17">
    <source>
        <dbReference type="Proteomes" id="UP000264840"/>
    </source>
</evidence>
<dbReference type="CTD" id="2548"/>
<dbReference type="FunFam" id="3.20.20.80:FF:000072">
    <property type="entry name" value="lysosomal alpha-glucosidase isoform X2"/>
    <property type="match status" value="1"/>
</dbReference>
<dbReference type="CDD" id="cd00111">
    <property type="entry name" value="Trefoil"/>
    <property type="match status" value="1"/>
</dbReference>
<dbReference type="FunFam" id="2.60.40.1180:FF:000044">
    <property type="entry name" value="Alpha-glucosidase 1"/>
    <property type="match status" value="1"/>
</dbReference>
<dbReference type="InterPro" id="IPR048395">
    <property type="entry name" value="Glyco_hydro_31_C"/>
</dbReference>
<dbReference type="CDD" id="cd14752">
    <property type="entry name" value="GH31_N"/>
    <property type="match status" value="1"/>
</dbReference>
<dbReference type="STRING" id="8153.ENSHBUP00000028592"/>
<dbReference type="CDD" id="cd06602">
    <property type="entry name" value="GH31_MGAM_SI_GAA"/>
    <property type="match status" value="1"/>
</dbReference>
<dbReference type="GO" id="GO:0030246">
    <property type="term" value="F:carbohydrate binding"/>
    <property type="evidence" value="ECO:0007669"/>
    <property type="project" value="InterPro"/>
</dbReference>
<evidence type="ECO:0000256" key="6">
    <source>
        <dbReference type="ARBA" id="ARBA00023136"/>
    </source>
</evidence>
<keyword evidence="7" id="KW-1015">Disulfide bond</keyword>
<evidence type="ECO:0000256" key="11">
    <source>
        <dbReference type="ARBA" id="ARBA00041572"/>
    </source>
</evidence>
<dbReference type="PANTHER" id="PTHR22762">
    <property type="entry name" value="ALPHA-GLUCOSIDASE"/>
    <property type="match status" value="1"/>
</dbReference>
<dbReference type="PROSITE" id="PS00129">
    <property type="entry name" value="GLYCOSYL_HYDROL_F31_1"/>
    <property type="match status" value="1"/>
</dbReference>
<evidence type="ECO:0000256" key="5">
    <source>
        <dbReference type="ARBA" id="ARBA00022801"/>
    </source>
</evidence>
<dbReference type="OrthoDB" id="1334205at2759"/>
<evidence type="ECO:0000256" key="13">
    <source>
        <dbReference type="PROSITE-ProRule" id="PRU00779"/>
    </source>
</evidence>
<keyword evidence="4" id="KW-0732">Signal</keyword>
<evidence type="ECO:0000256" key="7">
    <source>
        <dbReference type="ARBA" id="ARBA00023157"/>
    </source>
</evidence>
<keyword evidence="17" id="KW-1185">Reference proteome</keyword>
<dbReference type="Pfam" id="PF01055">
    <property type="entry name" value="Glyco_hydro_31_2nd"/>
    <property type="match status" value="1"/>
</dbReference>
<dbReference type="InterPro" id="IPR011013">
    <property type="entry name" value="Gal_mutarotase_sf_dom"/>
</dbReference>
<evidence type="ECO:0000256" key="1">
    <source>
        <dbReference type="ARBA" id="ARBA00004656"/>
    </source>
</evidence>
<dbReference type="Pfam" id="PF13802">
    <property type="entry name" value="Gal_mutarotas_2"/>
    <property type="match status" value="1"/>
</dbReference>
<dbReference type="RefSeq" id="XP_014190042.1">
    <property type="nucleotide sequence ID" value="XM_014334556.2"/>
</dbReference>
<evidence type="ECO:0000256" key="14">
    <source>
        <dbReference type="RuleBase" id="RU361185"/>
    </source>
</evidence>
<dbReference type="SUPFAM" id="SSF57492">
    <property type="entry name" value="Trefoil"/>
    <property type="match status" value="1"/>
</dbReference>
<accession>A0A3Q3CR07</accession>
<keyword evidence="8" id="KW-0325">Glycoprotein</keyword>
<dbReference type="AlphaFoldDB" id="A0A3Q3CR07"/>
<dbReference type="SMART" id="SM00018">
    <property type="entry name" value="PD"/>
    <property type="match status" value="1"/>
</dbReference>
<dbReference type="InterPro" id="IPR000519">
    <property type="entry name" value="P_trefoil_dom"/>
</dbReference>
<dbReference type="FunFam" id="2.60.40.1760:FF:000001">
    <property type="entry name" value="Maltase-glucoamylase, intestinal"/>
    <property type="match status" value="1"/>
</dbReference>
<protein>
    <recommendedName>
        <fullName evidence="3">Lysosomal alpha-glucosidase</fullName>
    </recommendedName>
    <alternativeName>
        <fullName evidence="11">Acid maltase</fullName>
    </alternativeName>
</protein>
<keyword evidence="6" id="KW-0472">Membrane</keyword>
<dbReference type="SUPFAM" id="SSF74650">
    <property type="entry name" value="Galactose mutarotase-like"/>
    <property type="match status" value="1"/>
</dbReference>
<dbReference type="InterPro" id="IPR013780">
    <property type="entry name" value="Glyco_hydro_b"/>
</dbReference>
<dbReference type="FunFam" id="2.60.40.1180:FF:000005">
    <property type="entry name" value="Maltase-glucoamylase, intestinal"/>
    <property type="match status" value="1"/>
</dbReference>
<keyword evidence="5 14" id="KW-0378">Hydrolase</keyword>
<dbReference type="InterPro" id="IPR017853">
    <property type="entry name" value="GH"/>
</dbReference>